<protein>
    <submittedName>
        <fullName evidence="1">DUF1292 domain-containing protein</fullName>
    </submittedName>
</protein>
<name>A0A9D1D3G2_9ACTN</name>
<dbReference type="Proteomes" id="UP000824261">
    <property type="component" value="Unassembled WGS sequence"/>
</dbReference>
<organism evidence="1 2">
    <name type="scientific">Candidatus Aveggerthella stercoripullorum</name>
    <dbReference type="NCBI Taxonomy" id="2840688"/>
    <lineage>
        <taxon>Bacteria</taxon>
        <taxon>Bacillati</taxon>
        <taxon>Actinomycetota</taxon>
        <taxon>Coriobacteriia</taxon>
        <taxon>Eggerthellales</taxon>
        <taxon>Eggerthellaceae</taxon>
        <taxon>Eggerthellaceae incertae sedis</taxon>
        <taxon>Candidatus Aveggerthella</taxon>
    </lineage>
</organism>
<reference evidence="1" key="1">
    <citation type="submission" date="2020-10" db="EMBL/GenBank/DDBJ databases">
        <authorList>
            <person name="Gilroy R."/>
        </authorList>
    </citation>
    <scope>NUCLEOTIDE SEQUENCE</scope>
    <source>
        <strain evidence="1">ChiGjej1B1-2707</strain>
    </source>
</reference>
<evidence type="ECO:0000313" key="2">
    <source>
        <dbReference type="Proteomes" id="UP000824261"/>
    </source>
</evidence>
<dbReference type="AlphaFoldDB" id="A0A9D1D3G2"/>
<reference evidence="1" key="2">
    <citation type="journal article" date="2021" name="PeerJ">
        <title>Extensive microbial diversity within the chicken gut microbiome revealed by metagenomics and culture.</title>
        <authorList>
            <person name="Gilroy R."/>
            <person name="Ravi A."/>
            <person name="Getino M."/>
            <person name="Pursley I."/>
            <person name="Horton D.L."/>
            <person name="Alikhan N.F."/>
            <person name="Baker D."/>
            <person name="Gharbi K."/>
            <person name="Hall N."/>
            <person name="Watson M."/>
            <person name="Adriaenssens E.M."/>
            <person name="Foster-Nyarko E."/>
            <person name="Jarju S."/>
            <person name="Secka A."/>
            <person name="Antonio M."/>
            <person name="Oren A."/>
            <person name="Chaudhuri R.R."/>
            <person name="La Ragione R."/>
            <person name="Hildebrand F."/>
            <person name="Pallen M.J."/>
        </authorList>
    </citation>
    <scope>NUCLEOTIDE SEQUENCE</scope>
    <source>
        <strain evidence="1">ChiGjej1B1-2707</strain>
    </source>
</reference>
<evidence type="ECO:0000313" key="1">
    <source>
        <dbReference type="EMBL" id="HIR02149.1"/>
    </source>
</evidence>
<sequence>MRTGSAPNFCPPVEEGIVFTFEDEKGEHVDLEFLGLILHGEARYGFFFPITEDAPAGSSGEVVMLEVTELDEEGQPCEFELVEDENFAQEIYEEFKVATKDLYDFE</sequence>
<gene>
    <name evidence="1" type="ORF">IAA69_07820</name>
</gene>
<comment type="caution">
    <text evidence="1">The sequence shown here is derived from an EMBL/GenBank/DDBJ whole genome shotgun (WGS) entry which is preliminary data.</text>
</comment>
<proteinExistence type="predicted"/>
<dbReference type="EMBL" id="DVGB01000092">
    <property type="protein sequence ID" value="HIR02149.1"/>
    <property type="molecule type" value="Genomic_DNA"/>
</dbReference>
<accession>A0A9D1D3G2</accession>